<proteinExistence type="predicted"/>
<organism evidence="2">
    <name type="scientific">uncultured marine virus</name>
    <dbReference type="NCBI Taxonomy" id="186617"/>
    <lineage>
        <taxon>Viruses</taxon>
        <taxon>environmental samples</taxon>
    </lineage>
</organism>
<reference evidence="2" key="2">
    <citation type="submission" date="2015-03" db="EMBL/GenBank/DDBJ databases">
        <authorList>
            <person name="Chow C.-E.T."/>
            <person name="Winget D.M."/>
            <person name="White R.A.III."/>
            <person name="Hallam S.J."/>
            <person name="Suttle C.A."/>
        </authorList>
    </citation>
    <scope>NUCLEOTIDE SEQUENCE</scope>
    <source>
        <strain evidence="2">Oxic1_6</strain>
    </source>
</reference>
<accession>A0A0F7L6N6</accession>
<evidence type="ECO:0000256" key="1">
    <source>
        <dbReference type="SAM" id="MobiDB-lite"/>
    </source>
</evidence>
<reference evidence="2" key="1">
    <citation type="journal article" date="2015" name="Front. Microbiol.">
        <title>Combining genomic sequencing methods to explore viral diversity and reveal potential virus-host interactions.</title>
        <authorList>
            <person name="Chow C.E."/>
            <person name="Winget D.M."/>
            <person name="White R.A.III."/>
            <person name="Hallam S.J."/>
            <person name="Suttle C.A."/>
        </authorList>
    </citation>
    <scope>NUCLEOTIDE SEQUENCE</scope>
    <source>
        <strain evidence="2">Oxic1_6</strain>
    </source>
</reference>
<evidence type="ECO:0000313" key="2">
    <source>
        <dbReference type="EMBL" id="AKH48214.1"/>
    </source>
</evidence>
<feature type="compositionally biased region" description="Basic and acidic residues" evidence="1">
    <location>
        <begin position="36"/>
        <end position="49"/>
    </location>
</feature>
<protein>
    <submittedName>
        <fullName evidence="2">Uncharacterized protein</fullName>
    </submittedName>
</protein>
<dbReference type="EMBL" id="KR029601">
    <property type="protein sequence ID" value="AKH48214.1"/>
    <property type="molecule type" value="Genomic_DNA"/>
</dbReference>
<sequence>MRPDDGRRGVHGPPNLLPRSCWHPPTRLAVGGHRPLARDKKERPKHEPDSAYAGGR</sequence>
<feature type="region of interest" description="Disordered" evidence="1">
    <location>
        <begin position="1"/>
        <end position="56"/>
    </location>
</feature>
<name>A0A0F7L6N6_9VIRU</name>